<evidence type="ECO:0000313" key="11">
    <source>
        <dbReference type="Proteomes" id="UP000240542"/>
    </source>
</evidence>
<proteinExistence type="predicted"/>
<comment type="cofactor">
    <cofactor evidence="1">
        <name>[3Fe-4S] cluster</name>
        <dbReference type="ChEBI" id="CHEBI:21137"/>
    </cofactor>
</comment>
<reference evidence="10 11" key="1">
    <citation type="submission" date="2018-03" db="EMBL/GenBank/DDBJ databases">
        <title>Genomic Encyclopedia of Archaeal and Bacterial Type Strains, Phase II (KMG-II): from individual species to whole genera.</title>
        <authorList>
            <person name="Goeker M."/>
        </authorList>
    </citation>
    <scope>NUCLEOTIDE SEQUENCE [LARGE SCALE GENOMIC DNA]</scope>
    <source>
        <strain evidence="10 11">DSM 45312</strain>
    </source>
</reference>
<dbReference type="InterPro" id="IPR051269">
    <property type="entry name" value="Fe-S_cluster_ET"/>
</dbReference>
<organism evidence="10 11">
    <name type="scientific">Murinocardiopsis flavida</name>
    <dbReference type="NCBI Taxonomy" id="645275"/>
    <lineage>
        <taxon>Bacteria</taxon>
        <taxon>Bacillati</taxon>
        <taxon>Actinomycetota</taxon>
        <taxon>Actinomycetes</taxon>
        <taxon>Streptosporangiales</taxon>
        <taxon>Nocardiopsidaceae</taxon>
        <taxon>Murinocardiopsis</taxon>
    </lineage>
</organism>
<accession>A0A2P8DRW1</accession>
<dbReference type="Gene3D" id="3.30.70.20">
    <property type="match status" value="1"/>
</dbReference>
<dbReference type="PANTHER" id="PTHR36923:SF3">
    <property type="entry name" value="FERREDOXIN"/>
    <property type="match status" value="1"/>
</dbReference>
<evidence type="ECO:0000256" key="1">
    <source>
        <dbReference type="ARBA" id="ARBA00001927"/>
    </source>
</evidence>
<evidence type="ECO:0000256" key="8">
    <source>
        <dbReference type="RuleBase" id="RU368020"/>
    </source>
</evidence>
<dbReference type="RefSeq" id="WP_106581340.1">
    <property type="nucleotide sequence ID" value="NZ_PYGA01000002.1"/>
</dbReference>
<evidence type="ECO:0000256" key="4">
    <source>
        <dbReference type="ARBA" id="ARBA00022982"/>
    </source>
</evidence>
<dbReference type="PANTHER" id="PTHR36923">
    <property type="entry name" value="FERREDOXIN"/>
    <property type="match status" value="1"/>
</dbReference>
<keyword evidence="3 8" id="KW-0479">Metal-binding</keyword>
<protein>
    <recommendedName>
        <fullName evidence="8">Ferredoxin</fullName>
    </recommendedName>
</protein>
<dbReference type="OrthoDB" id="3215002at2"/>
<evidence type="ECO:0000313" key="10">
    <source>
        <dbReference type="EMBL" id="PSK99947.1"/>
    </source>
</evidence>
<keyword evidence="2 8" id="KW-0813">Transport</keyword>
<dbReference type="PRINTS" id="PR00352">
    <property type="entry name" value="3FE4SFRDOXIN"/>
</dbReference>
<keyword evidence="11" id="KW-1185">Reference proteome</keyword>
<dbReference type="AlphaFoldDB" id="A0A2P8DRW1"/>
<dbReference type="InterPro" id="IPR001080">
    <property type="entry name" value="3Fe4S_ferredoxin"/>
</dbReference>
<evidence type="ECO:0000256" key="6">
    <source>
        <dbReference type="ARBA" id="ARBA00023014"/>
    </source>
</evidence>
<feature type="domain" description="4Fe-4S ferredoxin-type" evidence="9">
    <location>
        <begin position="1"/>
        <end position="29"/>
    </location>
</feature>
<dbReference type="Proteomes" id="UP000240542">
    <property type="component" value="Unassembled WGS sequence"/>
</dbReference>
<sequence>MKVTVDGQKCCGAGACVMTAPEVFDQRDDDGTVVLLDARPPADLHAAVREAADMCPTGAIGAAGEG</sequence>
<dbReference type="Pfam" id="PF13370">
    <property type="entry name" value="Fer4_13"/>
    <property type="match status" value="1"/>
</dbReference>
<keyword evidence="6 8" id="KW-0411">Iron-sulfur</keyword>
<evidence type="ECO:0000256" key="7">
    <source>
        <dbReference type="ARBA" id="ARBA00023291"/>
    </source>
</evidence>
<dbReference type="PROSITE" id="PS51379">
    <property type="entry name" value="4FE4S_FER_2"/>
    <property type="match status" value="1"/>
</dbReference>
<keyword evidence="7" id="KW-0003">3Fe-4S</keyword>
<dbReference type="InterPro" id="IPR017896">
    <property type="entry name" value="4Fe4S_Fe-S-bd"/>
</dbReference>
<evidence type="ECO:0000256" key="3">
    <source>
        <dbReference type="ARBA" id="ARBA00022723"/>
    </source>
</evidence>
<dbReference type="SUPFAM" id="SSF54862">
    <property type="entry name" value="4Fe-4S ferredoxins"/>
    <property type="match status" value="1"/>
</dbReference>
<dbReference type="EMBL" id="PYGA01000002">
    <property type="protein sequence ID" value="PSK99947.1"/>
    <property type="molecule type" value="Genomic_DNA"/>
</dbReference>
<gene>
    <name evidence="10" type="ORF">CLV63_10274</name>
</gene>
<keyword evidence="5 8" id="KW-0408">Iron</keyword>
<dbReference type="GO" id="GO:0051538">
    <property type="term" value="F:3 iron, 4 sulfur cluster binding"/>
    <property type="evidence" value="ECO:0007669"/>
    <property type="project" value="UniProtKB-KW"/>
</dbReference>
<evidence type="ECO:0000256" key="5">
    <source>
        <dbReference type="ARBA" id="ARBA00023004"/>
    </source>
</evidence>
<dbReference type="GO" id="GO:0009055">
    <property type="term" value="F:electron transfer activity"/>
    <property type="evidence" value="ECO:0007669"/>
    <property type="project" value="UniProtKB-UniRule"/>
</dbReference>
<evidence type="ECO:0000256" key="2">
    <source>
        <dbReference type="ARBA" id="ARBA00022448"/>
    </source>
</evidence>
<name>A0A2P8DRW1_9ACTN</name>
<keyword evidence="4 8" id="KW-0249">Electron transport</keyword>
<evidence type="ECO:0000259" key="9">
    <source>
        <dbReference type="PROSITE" id="PS51379"/>
    </source>
</evidence>
<dbReference type="GO" id="GO:0005506">
    <property type="term" value="F:iron ion binding"/>
    <property type="evidence" value="ECO:0007669"/>
    <property type="project" value="UniProtKB-UniRule"/>
</dbReference>
<comment type="caution">
    <text evidence="10">The sequence shown here is derived from an EMBL/GenBank/DDBJ whole genome shotgun (WGS) entry which is preliminary data.</text>
</comment>
<comment type="function">
    <text evidence="8">Ferredoxins are iron-sulfur proteins that transfer electrons in a wide variety of metabolic reactions.</text>
</comment>